<feature type="transmembrane region" description="Helical" evidence="7">
    <location>
        <begin position="165"/>
        <end position="186"/>
    </location>
</feature>
<proteinExistence type="inferred from homology"/>
<evidence type="ECO:0000256" key="1">
    <source>
        <dbReference type="ARBA" id="ARBA00004651"/>
    </source>
</evidence>
<name>A0A9X3S1E8_9ACTN</name>
<dbReference type="InterPro" id="IPR050790">
    <property type="entry name" value="ExbB/TolQ_transport"/>
</dbReference>
<dbReference type="Proteomes" id="UP001149140">
    <property type="component" value="Unassembled WGS sequence"/>
</dbReference>
<comment type="similarity">
    <text evidence="6">Belongs to the exbB/tolQ family.</text>
</comment>
<keyword evidence="6" id="KW-0653">Protein transport</keyword>
<evidence type="ECO:0000259" key="8">
    <source>
        <dbReference type="Pfam" id="PF01618"/>
    </source>
</evidence>
<keyword evidence="5 7" id="KW-0472">Membrane</keyword>
<comment type="subcellular location">
    <subcellularLocation>
        <location evidence="1">Cell membrane</location>
        <topology evidence="1">Multi-pass membrane protein</topology>
    </subcellularLocation>
    <subcellularLocation>
        <location evidence="6">Membrane</location>
        <topology evidence="6">Multi-pass membrane protein</topology>
    </subcellularLocation>
</comment>
<evidence type="ECO:0000256" key="6">
    <source>
        <dbReference type="RuleBase" id="RU004057"/>
    </source>
</evidence>
<evidence type="ECO:0000256" key="7">
    <source>
        <dbReference type="SAM" id="Phobius"/>
    </source>
</evidence>
<organism evidence="9 10">
    <name type="scientific">Solirubrobacter ginsenosidimutans</name>
    <dbReference type="NCBI Taxonomy" id="490573"/>
    <lineage>
        <taxon>Bacteria</taxon>
        <taxon>Bacillati</taxon>
        <taxon>Actinomycetota</taxon>
        <taxon>Thermoleophilia</taxon>
        <taxon>Solirubrobacterales</taxon>
        <taxon>Solirubrobacteraceae</taxon>
        <taxon>Solirubrobacter</taxon>
    </lineage>
</organism>
<reference evidence="9" key="1">
    <citation type="submission" date="2022-10" db="EMBL/GenBank/DDBJ databases">
        <title>The WGS of Solirubrobacter ginsenosidimutans DSM 21036.</title>
        <authorList>
            <person name="Jiang Z."/>
        </authorList>
    </citation>
    <scope>NUCLEOTIDE SEQUENCE</scope>
    <source>
        <strain evidence="9">DSM 21036</strain>
    </source>
</reference>
<evidence type="ECO:0000313" key="10">
    <source>
        <dbReference type="Proteomes" id="UP001149140"/>
    </source>
</evidence>
<keyword evidence="3 7" id="KW-0812">Transmembrane</keyword>
<dbReference type="RefSeq" id="WP_270041489.1">
    <property type="nucleotide sequence ID" value="NZ_JAPDOD010000017.1"/>
</dbReference>
<evidence type="ECO:0000256" key="5">
    <source>
        <dbReference type="ARBA" id="ARBA00023136"/>
    </source>
</evidence>
<dbReference type="Pfam" id="PF01618">
    <property type="entry name" value="MotA_ExbB"/>
    <property type="match status" value="1"/>
</dbReference>
<dbReference type="GO" id="GO:0017038">
    <property type="term" value="P:protein import"/>
    <property type="evidence" value="ECO:0007669"/>
    <property type="project" value="TreeGrafter"/>
</dbReference>
<evidence type="ECO:0000256" key="2">
    <source>
        <dbReference type="ARBA" id="ARBA00022475"/>
    </source>
</evidence>
<dbReference type="InterPro" id="IPR002898">
    <property type="entry name" value="MotA_ExbB_proton_chnl"/>
</dbReference>
<keyword evidence="10" id="KW-1185">Reference proteome</keyword>
<evidence type="ECO:0000313" key="9">
    <source>
        <dbReference type="EMBL" id="MDA0162254.1"/>
    </source>
</evidence>
<accession>A0A9X3S1E8</accession>
<keyword evidence="6" id="KW-0813">Transport</keyword>
<keyword evidence="4 7" id="KW-1133">Transmembrane helix</keyword>
<dbReference type="AlphaFoldDB" id="A0A9X3S1E8"/>
<feature type="transmembrane region" description="Helical" evidence="7">
    <location>
        <begin position="20"/>
        <end position="42"/>
    </location>
</feature>
<evidence type="ECO:0000256" key="4">
    <source>
        <dbReference type="ARBA" id="ARBA00022989"/>
    </source>
</evidence>
<protein>
    <submittedName>
        <fullName evidence="9">MotA/TolQ/ExbB proton channel family protein</fullName>
    </submittedName>
</protein>
<dbReference type="GO" id="GO:0005886">
    <property type="term" value="C:plasma membrane"/>
    <property type="evidence" value="ECO:0007669"/>
    <property type="project" value="UniProtKB-SubCell"/>
</dbReference>
<evidence type="ECO:0000256" key="3">
    <source>
        <dbReference type="ARBA" id="ARBA00022692"/>
    </source>
</evidence>
<comment type="caution">
    <text evidence="9">The sequence shown here is derived from an EMBL/GenBank/DDBJ whole genome shotgun (WGS) entry which is preliminary data.</text>
</comment>
<sequence>MIVLASVEDVVYDASTVLRIPVLILALAALAVVIVELGGLVVELVRRRRRDSDVLERAAVATRTADSDEARNRALGALRGAASSDAMAATFVRVAGQARGPGAETRIAKSLADYDLQSLRRLERTRMLVRAGPALGLMGTLIPLSPALTGLQAGNVNQLTDNLRVAFSITVLGLLVGAVAFSISLVRDRLYAQDLSDLEFVAALLEEQ</sequence>
<keyword evidence="2" id="KW-1003">Cell membrane</keyword>
<gene>
    <name evidence="9" type="ORF">OM076_18420</name>
</gene>
<dbReference type="PANTHER" id="PTHR30625">
    <property type="entry name" value="PROTEIN TOLQ"/>
    <property type="match status" value="1"/>
</dbReference>
<feature type="transmembrane region" description="Helical" evidence="7">
    <location>
        <begin position="127"/>
        <end position="145"/>
    </location>
</feature>
<feature type="domain" description="MotA/TolQ/ExbB proton channel" evidence="8">
    <location>
        <begin position="111"/>
        <end position="183"/>
    </location>
</feature>
<dbReference type="EMBL" id="JAPDOD010000017">
    <property type="protein sequence ID" value="MDA0162254.1"/>
    <property type="molecule type" value="Genomic_DNA"/>
</dbReference>
<dbReference type="PANTHER" id="PTHR30625:SF3">
    <property type="entry name" value="TOL-PAL SYSTEM PROTEIN TOLQ"/>
    <property type="match status" value="1"/>
</dbReference>